<feature type="transmembrane region" description="Helical" evidence="1">
    <location>
        <begin position="43"/>
        <end position="64"/>
    </location>
</feature>
<feature type="transmembrane region" description="Helical" evidence="1">
    <location>
        <begin position="182"/>
        <end position="201"/>
    </location>
</feature>
<dbReference type="RefSeq" id="WP_157329963.1">
    <property type="nucleotide sequence ID" value="NZ_JANADL010000025.1"/>
</dbReference>
<dbReference type="Pfam" id="PF01757">
    <property type="entry name" value="Acyl_transf_3"/>
    <property type="match status" value="1"/>
</dbReference>
<evidence type="ECO:0000256" key="1">
    <source>
        <dbReference type="SAM" id="Phobius"/>
    </source>
</evidence>
<comment type="caution">
    <text evidence="3">The sequence shown here is derived from an EMBL/GenBank/DDBJ whole genome shotgun (WGS) entry which is preliminary data.</text>
</comment>
<protein>
    <submittedName>
        <fullName evidence="3">Acyltransferase family protein</fullName>
    </submittedName>
</protein>
<dbReference type="GO" id="GO:0016747">
    <property type="term" value="F:acyltransferase activity, transferring groups other than amino-acyl groups"/>
    <property type="evidence" value="ECO:0007669"/>
    <property type="project" value="InterPro"/>
</dbReference>
<feature type="transmembrane region" description="Helical" evidence="1">
    <location>
        <begin position="160"/>
        <end position="176"/>
    </location>
</feature>
<accession>A0A844TG99</accession>
<organism evidence="3 4">
    <name type="scientific">Bradyrhizobium cajani</name>
    <dbReference type="NCBI Taxonomy" id="1928661"/>
    <lineage>
        <taxon>Bacteria</taxon>
        <taxon>Pseudomonadati</taxon>
        <taxon>Pseudomonadota</taxon>
        <taxon>Alphaproteobacteria</taxon>
        <taxon>Hyphomicrobiales</taxon>
        <taxon>Nitrobacteraceae</taxon>
        <taxon>Bradyrhizobium</taxon>
    </lineage>
</organism>
<feature type="transmembrane region" description="Helical" evidence="1">
    <location>
        <begin position="305"/>
        <end position="330"/>
    </location>
</feature>
<feature type="domain" description="Acyltransferase 3" evidence="2">
    <location>
        <begin position="9"/>
        <end position="321"/>
    </location>
</feature>
<keyword evidence="1" id="KW-1133">Transmembrane helix</keyword>
<dbReference type="InterPro" id="IPR002656">
    <property type="entry name" value="Acyl_transf_3_dom"/>
</dbReference>
<gene>
    <name evidence="3" type="ORF">GPL20_13460</name>
</gene>
<dbReference type="PANTHER" id="PTHR23028">
    <property type="entry name" value="ACETYLTRANSFERASE"/>
    <property type="match status" value="1"/>
</dbReference>
<keyword evidence="3" id="KW-0808">Transferase</keyword>
<feature type="transmembrane region" description="Helical" evidence="1">
    <location>
        <begin position="213"/>
        <end position="231"/>
    </location>
</feature>
<evidence type="ECO:0000313" key="3">
    <source>
        <dbReference type="EMBL" id="MVT74041.1"/>
    </source>
</evidence>
<dbReference type="PANTHER" id="PTHR23028:SF53">
    <property type="entry name" value="ACYL_TRANSF_3 DOMAIN-CONTAINING PROTEIN"/>
    <property type="match status" value="1"/>
</dbReference>
<dbReference type="OrthoDB" id="9796461at2"/>
<dbReference type="Proteomes" id="UP000449969">
    <property type="component" value="Unassembled WGS sequence"/>
</dbReference>
<feature type="transmembrane region" description="Helical" evidence="1">
    <location>
        <begin position="130"/>
        <end position="148"/>
    </location>
</feature>
<keyword evidence="1" id="KW-0472">Membrane</keyword>
<feature type="transmembrane region" description="Helical" evidence="1">
    <location>
        <begin position="237"/>
        <end position="257"/>
    </location>
</feature>
<dbReference type="GO" id="GO:0000271">
    <property type="term" value="P:polysaccharide biosynthetic process"/>
    <property type="evidence" value="ECO:0007669"/>
    <property type="project" value="TreeGrafter"/>
</dbReference>
<feature type="transmembrane region" description="Helical" evidence="1">
    <location>
        <begin position="278"/>
        <end position="299"/>
    </location>
</feature>
<sequence length="354" mass="38575">MGQSDFIPRLESLRGVAAVLVAVYHCGVMYLQYPASGFSRLYFAFANGLGCVVVFFVISGFVLARSLDRASSISFSSFARHRAFRLLPASIAVVGLLTFLHERFGFYVGFEGSFAPLNVLLNMLLIKSDINGVMWSLTVEIAATPLIFMSVRAYRKRGRTPLLAVAAVLFGLSFVGQYRDLIGANLAPLYAFLAGILVHFEGPKIARSVSLRMSAWIPALGIALFLAAGMLKQDAGLMILMDCIGGALLVLAISQWPHQPMMKPLDWPLVRFYGRISYSFYLLHMLTVAPVIALGAGWFEHLNPWATAMTLSVLTTLAAAVPSLACYKLIEIPGINLGRRLAGLNGLHNRAVAQ</sequence>
<name>A0A844TG99_9BRAD</name>
<dbReference type="AlphaFoldDB" id="A0A844TG99"/>
<dbReference type="InterPro" id="IPR050879">
    <property type="entry name" value="Acyltransferase_3"/>
</dbReference>
<evidence type="ECO:0000313" key="4">
    <source>
        <dbReference type="Proteomes" id="UP000449969"/>
    </source>
</evidence>
<keyword evidence="3" id="KW-0012">Acyltransferase</keyword>
<dbReference type="GO" id="GO:0016020">
    <property type="term" value="C:membrane"/>
    <property type="evidence" value="ECO:0007669"/>
    <property type="project" value="TreeGrafter"/>
</dbReference>
<keyword evidence="1" id="KW-0812">Transmembrane</keyword>
<proteinExistence type="predicted"/>
<feature type="transmembrane region" description="Helical" evidence="1">
    <location>
        <begin position="12"/>
        <end position="31"/>
    </location>
</feature>
<dbReference type="EMBL" id="WQNE01000009">
    <property type="protein sequence ID" value="MVT74041.1"/>
    <property type="molecule type" value="Genomic_DNA"/>
</dbReference>
<evidence type="ECO:0000259" key="2">
    <source>
        <dbReference type="Pfam" id="PF01757"/>
    </source>
</evidence>
<reference evidence="3 4" key="1">
    <citation type="submission" date="2019-12" db="EMBL/GenBank/DDBJ databases">
        <title>Draft genome sequences Bradyrhizobium cajani AMBPC1010, Bradyrhizobium pachyrhizi AMBPC1040 and Bradyrhizobium yuanmingense ALSPC3051, three plant growth promoting strains isolated from nodules of Cajanus cajan L. in Dominican Republic.</title>
        <authorList>
            <person name="Flores-Felix J.D."/>
            <person name="Araujo J."/>
            <person name="Diaz-Alcantara C."/>
            <person name="Gonzalez-Andres F."/>
            <person name="Velazquez E."/>
        </authorList>
    </citation>
    <scope>NUCLEOTIDE SEQUENCE [LARGE SCALE GENOMIC DNA]</scope>
    <source>
        <strain evidence="3 4">1010</strain>
    </source>
</reference>
<feature type="transmembrane region" description="Helical" evidence="1">
    <location>
        <begin position="85"/>
        <end position="110"/>
    </location>
</feature>
<keyword evidence="4" id="KW-1185">Reference proteome</keyword>